<evidence type="ECO:0000259" key="2">
    <source>
        <dbReference type="PROSITE" id="PS51176"/>
    </source>
</evidence>
<keyword evidence="1 3" id="KW-0560">Oxidoreductase</keyword>
<accession>A0A0U5CYJ9</accession>
<dbReference type="RefSeq" id="WP_059056984.1">
    <property type="nucleotide sequence ID" value="NZ_CEML01000001.1"/>
</dbReference>
<dbReference type="SUPFAM" id="SSF48179">
    <property type="entry name" value="6-phosphogluconate dehydrogenase C-terminal domain-like"/>
    <property type="match status" value="1"/>
</dbReference>
<dbReference type="InterPro" id="IPR008927">
    <property type="entry name" value="6-PGluconate_DH-like_C_sf"/>
</dbReference>
<dbReference type="InterPro" id="IPR036291">
    <property type="entry name" value="NAD(P)-bd_dom_sf"/>
</dbReference>
<keyword evidence="4" id="KW-1185">Reference proteome</keyword>
<proteinExistence type="predicted"/>
<dbReference type="STRING" id="1407499.HHUB_2547"/>
<sequence length="243" mass="25374">MDVLVVGAGDVGRWFAELVDAPVTFTDVDAERARAAATELDRRAAAVPLDTEESFGIVAVAVPMGAAVDAIERHAGRAEQAVVDFTGEMRAPLSAMAETAPARERVSFHPLFAPEHAPGRIAVAESAPGPATDRVREWLDAAGNDLVDVGAAEHDDAMGTIQGRAHAAVLAFALAADDVPEELATPVYEDLAALAERVTGGNARVYADIQDAFGGADDVAAAAQRLADADREAFEEVYEDAGR</sequence>
<dbReference type="EMBL" id="LN831302">
    <property type="protein sequence ID" value="CQH57485.1"/>
    <property type="molecule type" value="Genomic_DNA"/>
</dbReference>
<dbReference type="AlphaFoldDB" id="A0A0U5CYJ9"/>
<feature type="domain" description="Prephenate/arogenate dehydrogenase" evidence="2">
    <location>
        <begin position="1"/>
        <end position="243"/>
    </location>
</feature>
<dbReference type="OrthoDB" id="24743at2157"/>
<protein>
    <submittedName>
        <fullName evidence="3">Prephenate dehydrogenase</fullName>
        <ecNumber evidence="3">1.3.1.12</ecNumber>
    </submittedName>
</protein>
<dbReference type="SUPFAM" id="SSF51735">
    <property type="entry name" value="NAD(P)-binding Rossmann-fold domains"/>
    <property type="match status" value="1"/>
</dbReference>
<dbReference type="InterPro" id="IPR050812">
    <property type="entry name" value="Preph/Arog_dehydrog"/>
</dbReference>
<dbReference type="GO" id="GO:0070403">
    <property type="term" value="F:NAD+ binding"/>
    <property type="evidence" value="ECO:0007669"/>
    <property type="project" value="TreeGrafter"/>
</dbReference>
<dbReference type="PANTHER" id="PTHR21363">
    <property type="entry name" value="PREPHENATE DEHYDROGENASE"/>
    <property type="match status" value="1"/>
</dbReference>
<dbReference type="GeneID" id="91110003"/>
<name>A0A0U5CYJ9_9EURY</name>
<dbReference type="Gene3D" id="3.40.50.720">
    <property type="entry name" value="NAD(P)-binding Rossmann-like Domain"/>
    <property type="match status" value="1"/>
</dbReference>
<dbReference type="InterPro" id="IPR003099">
    <property type="entry name" value="Prephen_DH"/>
</dbReference>
<dbReference type="GO" id="GO:0008977">
    <property type="term" value="F:prephenate dehydrogenase (NAD+) activity"/>
    <property type="evidence" value="ECO:0007669"/>
    <property type="project" value="UniProtKB-EC"/>
</dbReference>
<organism evidence="3 4">
    <name type="scientific">Halobacterium hubeiense</name>
    <dbReference type="NCBI Taxonomy" id="1407499"/>
    <lineage>
        <taxon>Archaea</taxon>
        <taxon>Methanobacteriati</taxon>
        <taxon>Methanobacteriota</taxon>
        <taxon>Stenosarchaea group</taxon>
        <taxon>Halobacteria</taxon>
        <taxon>Halobacteriales</taxon>
        <taxon>Halobacteriaceae</taxon>
        <taxon>Halobacterium</taxon>
    </lineage>
</organism>
<dbReference type="Proteomes" id="UP000066737">
    <property type="component" value="Chromosome I"/>
</dbReference>
<dbReference type="Gene3D" id="1.10.3660.10">
    <property type="entry name" value="6-phosphogluconate dehydrogenase C-terminal like domain"/>
    <property type="match status" value="1"/>
</dbReference>
<evidence type="ECO:0000313" key="4">
    <source>
        <dbReference type="Proteomes" id="UP000066737"/>
    </source>
</evidence>
<dbReference type="GO" id="GO:0004665">
    <property type="term" value="F:prephenate dehydrogenase (NADP+) activity"/>
    <property type="evidence" value="ECO:0007669"/>
    <property type="project" value="InterPro"/>
</dbReference>
<evidence type="ECO:0000256" key="1">
    <source>
        <dbReference type="ARBA" id="ARBA00023002"/>
    </source>
</evidence>
<reference evidence="4" key="1">
    <citation type="journal article" date="2016" name="Environ. Microbiol.">
        <title>The complete genome of a viable archaeum isolated from 123-million-year-old rock salt.</title>
        <authorList>
            <person name="Jaakkola S.T."/>
            <person name="Pfeiffer F."/>
            <person name="Ravantti J.J."/>
            <person name="Guo Q."/>
            <person name="Liu Y."/>
            <person name="Chen X."/>
            <person name="Ma H."/>
            <person name="Yang C."/>
            <person name="Oksanen H.M."/>
            <person name="Bamford D.H."/>
        </authorList>
    </citation>
    <scope>NUCLEOTIDE SEQUENCE</scope>
    <source>
        <strain evidence="4">JI20-1</strain>
    </source>
</reference>
<gene>
    <name evidence="3" type="primary">tyrA</name>
    <name evidence="3" type="ORF">HHUB_2547</name>
</gene>
<dbReference type="KEGG" id="hhb:Hhub_2547"/>
<dbReference type="EC" id="1.3.1.12" evidence="3"/>
<dbReference type="PANTHER" id="PTHR21363:SF0">
    <property type="entry name" value="PREPHENATE DEHYDROGENASE [NADP(+)]"/>
    <property type="match status" value="1"/>
</dbReference>
<dbReference type="PROSITE" id="PS51176">
    <property type="entry name" value="PDH_ADH"/>
    <property type="match status" value="1"/>
</dbReference>
<dbReference type="GO" id="GO:0006571">
    <property type="term" value="P:tyrosine biosynthetic process"/>
    <property type="evidence" value="ECO:0007669"/>
    <property type="project" value="InterPro"/>
</dbReference>
<evidence type="ECO:0000313" key="3">
    <source>
        <dbReference type="EMBL" id="CQH57485.1"/>
    </source>
</evidence>